<dbReference type="PIRSF" id="PIRSF005814">
    <property type="entry name" value="MutS_YshD"/>
    <property type="match status" value="1"/>
</dbReference>
<dbReference type="InterPro" id="IPR027417">
    <property type="entry name" value="P-loop_NTPase"/>
</dbReference>
<dbReference type="GO" id="GO:0140664">
    <property type="term" value="F:ATP-dependent DNA damage sensor activity"/>
    <property type="evidence" value="ECO:0007669"/>
    <property type="project" value="InterPro"/>
</dbReference>
<dbReference type="InterPro" id="IPR046893">
    <property type="entry name" value="MSSS"/>
</dbReference>
<keyword evidence="3 7" id="KW-0378">Hydrolase</keyword>
<accession>I4EN27</accession>
<dbReference type="GO" id="GO:0030983">
    <property type="term" value="F:mismatched DNA binding"/>
    <property type="evidence" value="ECO:0007669"/>
    <property type="project" value="InterPro"/>
</dbReference>
<dbReference type="InterPro" id="IPR000432">
    <property type="entry name" value="DNA_mismatch_repair_MutS_C"/>
</dbReference>
<dbReference type="NCBIfam" id="TIGR01069">
    <property type="entry name" value="mutS2"/>
    <property type="match status" value="1"/>
</dbReference>
<dbReference type="SUPFAM" id="SSF48334">
    <property type="entry name" value="DNA repair protein MutS, domain III"/>
    <property type="match status" value="1"/>
</dbReference>
<dbReference type="HAMAP" id="MF_00092">
    <property type="entry name" value="MutS2"/>
    <property type="match status" value="1"/>
</dbReference>
<dbReference type="PANTHER" id="PTHR48466:SF2">
    <property type="entry name" value="OS10G0509000 PROTEIN"/>
    <property type="match status" value="1"/>
</dbReference>
<dbReference type="Pfam" id="PF20297">
    <property type="entry name" value="MSSS"/>
    <property type="match status" value="1"/>
</dbReference>
<comment type="caution">
    <text evidence="10">The sequence shown here is derived from an EMBL/GenBank/DDBJ whole genome shotgun (WGS) entry which is preliminary data.</text>
</comment>
<name>I4EN27_9BACT</name>
<feature type="domain" description="Smr" evidence="9">
    <location>
        <begin position="720"/>
        <end position="795"/>
    </location>
</feature>
<evidence type="ECO:0000313" key="10">
    <source>
        <dbReference type="EMBL" id="CCF86090.1"/>
    </source>
</evidence>
<keyword evidence="1 7" id="KW-0699">rRNA-binding</keyword>
<keyword evidence="7" id="KW-0255">Endonuclease</keyword>
<dbReference type="InterPro" id="IPR045076">
    <property type="entry name" value="MutS"/>
</dbReference>
<evidence type="ECO:0000256" key="1">
    <source>
        <dbReference type="ARBA" id="ARBA00022730"/>
    </source>
</evidence>
<comment type="function">
    <text evidence="7">Endonuclease that is involved in the suppression of homologous recombination and thus may have a key role in the control of bacterial genetic diversity.</text>
</comment>
<dbReference type="GO" id="GO:0005524">
    <property type="term" value="F:ATP binding"/>
    <property type="evidence" value="ECO:0007669"/>
    <property type="project" value="UniProtKB-UniRule"/>
</dbReference>
<dbReference type="AlphaFoldDB" id="I4EN27"/>
<dbReference type="SMART" id="SM00463">
    <property type="entry name" value="SMR"/>
    <property type="match status" value="1"/>
</dbReference>
<dbReference type="SMART" id="SM00533">
    <property type="entry name" value="MUTSd"/>
    <property type="match status" value="1"/>
</dbReference>
<dbReference type="InterPro" id="IPR036063">
    <property type="entry name" value="Smr_dom_sf"/>
</dbReference>
<dbReference type="GO" id="GO:0072344">
    <property type="term" value="P:rescue of stalled ribosome"/>
    <property type="evidence" value="ECO:0007669"/>
    <property type="project" value="UniProtKB-UniRule"/>
</dbReference>
<dbReference type="EC" id="3.1.-.-" evidence="7"/>
<evidence type="ECO:0000313" key="11">
    <source>
        <dbReference type="Proteomes" id="UP000004221"/>
    </source>
</evidence>
<evidence type="ECO:0000256" key="7">
    <source>
        <dbReference type="HAMAP-Rule" id="MF_00092"/>
    </source>
</evidence>
<keyword evidence="2 7" id="KW-0547">Nucleotide-binding</keyword>
<dbReference type="CDD" id="cd03280">
    <property type="entry name" value="ABC_MutS2"/>
    <property type="match status" value="1"/>
</dbReference>
<keyword evidence="7" id="KW-0540">Nuclease</keyword>
<keyword evidence="4 7" id="KW-0067">ATP-binding</keyword>
<dbReference type="SUPFAM" id="SSF52540">
    <property type="entry name" value="P-loop containing nucleoside triphosphate hydrolases"/>
    <property type="match status" value="1"/>
</dbReference>
<comment type="function">
    <text evidence="7">Acts as a ribosome collision sensor, splitting the ribosome into its 2 subunits. Detects stalled/collided 70S ribosomes which it binds and splits by an ATP-hydrolysis driven conformational change. Acts upstream of the ribosome quality control system (RQC), a ribosome-associated complex that mediates the extraction of incompletely synthesized nascent chains from stalled ribosomes and their subsequent degradation. Probably generates substrates for RQC.</text>
</comment>
<keyword evidence="11" id="KW-1185">Reference proteome</keyword>
<evidence type="ECO:0000256" key="2">
    <source>
        <dbReference type="ARBA" id="ARBA00022741"/>
    </source>
</evidence>
<dbReference type="PANTHER" id="PTHR48466">
    <property type="entry name" value="OS10G0509000 PROTEIN-RELATED"/>
    <property type="match status" value="1"/>
</dbReference>
<dbReference type="InterPro" id="IPR007696">
    <property type="entry name" value="DNA_mismatch_repair_MutS_core"/>
</dbReference>
<keyword evidence="8" id="KW-0175">Coiled coil</keyword>
<dbReference type="GO" id="GO:0019843">
    <property type="term" value="F:rRNA binding"/>
    <property type="evidence" value="ECO:0007669"/>
    <property type="project" value="UniProtKB-UniRule"/>
</dbReference>
<sequence length="796" mass="86724">MANDLSRILEFDRVLDLLARRCEYSVARERAVSIGPSGDPDQVAYLLSITREAVDLLNTNPGFSVGGVRDIRPVLDRAVRGALLLPTELADVLDTIQAAHTLRRGFFRTQTATRRHPGLAEFIEAIASLPALEADLARTVGPRGEILDTASAELAEIRRDLKSAHARLLDRLNRMIASGEYAGALQDAIVTMREGRYVIPVKADHRGQVPGVVHGTSASGVTLFIEPMNVVDLNNRWRELQMAEEHEVERILRARSDQIASAAGDLGRSVEAVVAFDLALAKARLAFDLRAHEPGLVSGHGNAETSGHARHRINLRQARHPLLDPATVVPIDVRLGETYRVLVITGPNTGGKTVALKTVGLLAMMAQSGLFIPAADGSELSVFPAIYADVGDEQSIEQSLSTFSSHMRRVIAMLRSADRDSLVLLDELGAGTDPQEGSALARAIIEALLERGSLAIVTTHYSELKAFAYVTAGTENASVEFDVETLAPTYRLLTGIPGRSNALAIARRLGLPEPVIAEARRYLTPESERVEEMLSEIQHQRAATEAALDAAREGREAAERLRREAEEALREAERLKIEARQEALAEVAEELAGARGLLRRLQARAAVPVVPEAAPAEMAEARTELKVAEQQVREITRRSRPKPVRREPLRIGDLVEIQSLGMKGEIIGLSDETGEADVQVGIFKVRQPVAVLRRADVPEPEPAARTRYSLPPAPVVDSELHLRGMRAAEVHEELDRYLDAAARASLPWVRLVHGKGTGALRGVVHDILRQHPVVDRFELAEPKAGGEGVTIAFLKD</sequence>
<dbReference type="OrthoDB" id="9808166at2"/>
<evidence type="ECO:0000256" key="6">
    <source>
        <dbReference type="ARBA" id="ARBA00023125"/>
    </source>
</evidence>
<dbReference type="Pfam" id="PF01713">
    <property type="entry name" value="Smr"/>
    <property type="match status" value="1"/>
</dbReference>
<dbReference type="InterPro" id="IPR036187">
    <property type="entry name" value="DNA_mismatch_repair_MutS_sf"/>
</dbReference>
<dbReference type="Proteomes" id="UP000004221">
    <property type="component" value="Unassembled WGS sequence"/>
</dbReference>
<evidence type="ECO:0000256" key="3">
    <source>
        <dbReference type="ARBA" id="ARBA00022801"/>
    </source>
</evidence>
<dbReference type="FunFam" id="3.40.50.300:FF:000830">
    <property type="entry name" value="Endonuclease MutS2"/>
    <property type="match status" value="1"/>
</dbReference>
<keyword evidence="6 7" id="KW-0238">DNA-binding</keyword>
<dbReference type="GO" id="GO:0045910">
    <property type="term" value="P:negative regulation of DNA recombination"/>
    <property type="evidence" value="ECO:0007669"/>
    <property type="project" value="InterPro"/>
</dbReference>
<dbReference type="InterPro" id="IPR005747">
    <property type="entry name" value="MutS2"/>
</dbReference>
<organism evidence="10 11">
    <name type="scientific">Nitrolancea hollandica Lb</name>
    <dbReference type="NCBI Taxonomy" id="1129897"/>
    <lineage>
        <taxon>Bacteria</taxon>
        <taxon>Pseudomonadati</taxon>
        <taxon>Thermomicrobiota</taxon>
        <taxon>Thermomicrobia</taxon>
        <taxon>Sphaerobacterales</taxon>
        <taxon>Sphaerobacterineae</taxon>
        <taxon>Sphaerobacteraceae</taxon>
        <taxon>Nitrolancea</taxon>
    </lineage>
</organism>
<dbReference type="InterPro" id="IPR002625">
    <property type="entry name" value="Smr_dom"/>
</dbReference>
<dbReference type="Pfam" id="PF00488">
    <property type="entry name" value="MutS_V"/>
    <property type="match status" value="1"/>
</dbReference>
<feature type="coiled-coil region" evidence="8">
    <location>
        <begin position="548"/>
        <end position="638"/>
    </location>
</feature>
<dbReference type="SMART" id="SM00534">
    <property type="entry name" value="MUTSac"/>
    <property type="match status" value="1"/>
</dbReference>
<reference evidence="10 11" key="1">
    <citation type="journal article" date="2012" name="ISME J.">
        <title>Nitrification expanded: discovery, physiology and genomics of a nitrite-oxidizing bacterium from the phylum Chloroflexi.</title>
        <authorList>
            <person name="Sorokin D.Y."/>
            <person name="Lucker S."/>
            <person name="Vejmelkova D."/>
            <person name="Kostrikina N.A."/>
            <person name="Kleerebezem R."/>
            <person name="Rijpstra W.I."/>
            <person name="Damste J.S."/>
            <person name="Le Paslier D."/>
            <person name="Muyzer G."/>
            <person name="Wagner M."/>
            <person name="van Loosdrecht M.C."/>
            <person name="Daims H."/>
        </authorList>
    </citation>
    <scope>NUCLEOTIDE SEQUENCE [LARGE SCALE GENOMIC DNA]</scope>
    <source>
        <strain evidence="11">none</strain>
    </source>
</reference>
<dbReference type="GO" id="GO:0006298">
    <property type="term" value="P:mismatch repair"/>
    <property type="evidence" value="ECO:0007669"/>
    <property type="project" value="InterPro"/>
</dbReference>
<dbReference type="EC" id="3.6.4.-" evidence="7"/>
<evidence type="ECO:0000256" key="8">
    <source>
        <dbReference type="SAM" id="Coils"/>
    </source>
</evidence>
<evidence type="ECO:0000256" key="5">
    <source>
        <dbReference type="ARBA" id="ARBA00022884"/>
    </source>
</evidence>
<dbReference type="Gene3D" id="3.40.50.300">
    <property type="entry name" value="P-loop containing nucleotide triphosphate hydrolases"/>
    <property type="match status" value="1"/>
</dbReference>
<dbReference type="GO" id="GO:0004519">
    <property type="term" value="F:endonuclease activity"/>
    <property type="evidence" value="ECO:0007669"/>
    <property type="project" value="UniProtKB-UniRule"/>
</dbReference>
<dbReference type="GO" id="GO:0016887">
    <property type="term" value="F:ATP hydrolysis activity"/>
    <property type="evidence" value="ECO:0007669"/>
    <property type="project" value="InterPro"/>
</dbReference>
<gene>
    <name evidence="10" type="primary">mutS</name>
    <name evidence="7" type="synonym">mutS2</name>
    <name evidence="7" type="synonym">rqcU</name>
    <name evidence="10" type="ORF">NITHO_720004</name>
</gene>
<feature type="binding site" evidence="7">
    <location>
        <begin position="346"/>
        <end position="353"/>
    </location>
    <ligand>
        <name>ATP</name>
        <dbReference type="ChEBI" id="CHEBI:30616"/>
    </ligand>
</feature>
<dbReference type="EMBL" id="CAGS01000690">
    <property type="protein sequence ID" value="CCF86090.1"/>
    <property type="molecule type" value="Genomic_DNA"/>
</dbReference>
<dbReference type="GO" id="GO:0043023">
    <property type="term" value="F:ribosomal large subunit binding"/>
    <property type="evidence" value="ECO:0007669"/>
    <property type="project" value="UniProtKB-UniRule"/>
</dbReference>
<dbReference type="SUPFAM" id="SSF160443">
    <property type="entry name" value="SMR domain-like"/>
    <property type="match status" value="1"/>
</dbReference>
<dbReference type="PROSITE" id="PS50828">
    <property type="entry name" value="SMR"/>
    <property type="match status" value="1"/>
</dbReference>
<dbReference type="Gene3D" id="3.30.1370.110">
    <property type="match status" value="1"/>
</dbReference>
<dbReference type="PROSITE" id="PS00486">
    <property type="entry name" value="DNA_MISMATCH_REPAIR_2"/>
    <property type="match status" value="1"/>
</dbReference>
<protein>
    <recommendedName>
        <fullName evidence="7">Endonuclease MutS2</fullName>
        <ecNumber evidence="7">3.1.-.-</ecNumber>
    </recommendedName>
    <alternativeName>
        <fullName evidence="7">Ribosome-associated protein quality control-upstream factor</fullName>
        <shortName evidence="7">RQC-upstream factor</shortName>
        <shortName evidence="7">RqcU</shortName>
        <ecNumber evidence="7">3.6.4.-</ecNumber>
    </alternativeName>
</protein>
<comment type="subunit">
    <text evidence="7">Homodimer. Binds to stalled ribosomes, contacting rRNA.</text>
</comment>
<evidence type="ECO:0000256" key="4">
    <source>
        <dbReference type="ARBA" id="ARBA00022840"/>
    </source>
</evidence>
<proteinExistence type="inferred from homology"/>
<dbReference type="RefSeq" id="WP_008481689.1">
    <property type="nucleotide sequence ID" value="NZ_CAGS01000690.1"/>
</dbReference>
<comment type="similarity">
    <text evidence="7">Belongs to the DNA mismatch repair MutS family. MutS2 subfamily.</text>
</comment>
<keyword evidence="5 7" id="KW-0694">RNA-binding</keyword>
<evidence type="ECO:0000259" key="9">
    <source>
        <dbReference type="PROSITE" id="PS50828"/>
    </source>
</evidence>